<dbReference type="FunFam" id="3.80.10.10:FF:000041">
    <property type="entry name" value="LRR receptor-like serine/threonine-protein kinase ERECTA"/>
    <property type="match status" value="1"/>
</dbReference>
<feature type="compositionally biased region" description="Low complexity" evidence="4">
    <location>
        <begin position="122"/>
        <end position="133"/>
    </location>
</feature>
<keyword evidence="6" id="KW-0808">Transferase</keyword>
<comment type="subcellular location">
    <subcellularLocation>
        <location evidence="1">Cell envelope</location>
    </subcellularLocation>
</comment>
<name>A0A9N8HV86_9STRA</name>
<evidence type="ECO:0000313" key="7">
    <source>
        <dbReference type="Proteomes" id="UP001153069"/>
    </source>
</evidence>
<protein>
    <submittedName>
        <fullName evidence="6">LRR receptor-like serine threonine-protein kinase At4g08850-like</fullName>
    </submittedName>
</protein>
<feature type="compositionally biased region" description="Polar residues" evidence="4">
    <location>
        <begin position="238"/>
        <end position="251"/>
    </location>
</feature>
<dbReference type="SUPFAM" id="SSF52058">
    <property type="entry name" value="L domain-like"/>
    <property type="match status" value="1"/>
</dbReference>
<reference evidence="6" key="1">
    <citation type="submission" date="2020-06" db="EMBL/GenBank/DDBJ databases">
        <authorList>
            <consortium name="Plant Systems Biology data submission"/>
        </authorList>
    </citation>
    <scope>NUCLEOTIDE SEQUENCE</scope>
    <source>
        <strain evidence="6">D6</strain>
    </source>
</reference>
<evidence type="ECO:0000256" key="2">
    <source>
        <dbReference type="ARBA" id="ARBA00022614"/>
    </source>
</evidence>
<evidence type="ECO:0000256" key="4">
    <source>
        <dbReference type="SAM" id="MobiDB-lite"/>
    </source>
</evidence>
<organism evidence="6 7">
    <name type="scientific">Seminavis robusta</name>
    <dbReference type="NCBI Taxonomy" id="568900"/>
    <lineage>
        <taxon>Eukaryota</taxon>
        <taxon>Sar</taxon>
        <taxon>Stramenopiles</taxon>
        <taxon>Ochrophyta</taxon>
        <taxon>Bacillariophyta</taxon>
        <taxon>Bacillariophyceae</taxon>
        <taxon>Bacillariophycidae</taxon>
        <taxon>Naviculales</taxon>
        <taxon>Naviculaceae</taxon>
        <taxon>Seminavis</taxon>
    </lineage>
</organism>
<dbReference type="GO" id="GO:0016301">
    <property type="term" value="F:kinase activity"/>
    <property type="evidence" value="ECO:0007669"/>
    <property type="project" value="UniProtKB-KW"/>
</dbReference>
<evidence type="ECO:0000256" key="5">
    <source>
        <dbReference type="SAM" id="Phobius"/>
    </source>
</evidence>
<keyword evidence="2" id="KW-0433">Leucine-rich repeat</keyword>
<dbReference type="Proteomes" id="UP001153069">
    <property type="component" value="Unassembled WGS sequence"/>
</dbReference>
<keyword evidence="6" id="KW-0675">Receptor</keyword>
<dbReference type="Gene3D" id="3.80.10.10">
    <property type="entry name" value="Ribonuclease Inhibitor"/>
    <property type="match status" value="2"/>
</dbReference>
<evidence type="ECO:0000256" key="1">
    <source>
        <dbReference type="ARBA" id="ARBA00004196"/>
    </source>
</evidence>
<dbReference type="InterPro" id="IPR051848">
    <property type="entry name" value="PGIP"/>
</dbReference>
<feature type="region of interest" description="Disordered" evidence="4">
    <location>
        <begin position="111"/>
        <end position="152"/>
    </location>
</feature>
<feature type="compositionally biased region" description="Polar residues" evidence="4">
    <location>
        <begin position="206"/>
        <end position="216"/>
    </location>
</feature>
<dbReference type="Pfam" id="PF13855">
    <property type="entry name" value="LRR_8"/>
    <property type="match status" value="1"/>
</dbReference>
<dbReference type="PANTHER" id="PTHR48059">
    <property type="entry name" value="POLYGALACTURONASE INHIBITOR 1"/>
    <property type="match status" value="1"/>
</dbReference>
<keyword evidence="5" id="KW-0472">Membrane</keyword>
<keyword evidence="5" id="KW-1133">Transmembrane helix</keyword>
<keyword evidence="3" id="KW-0677">Repeat</keyword>
<evidence type="ECO:0000313" key="6">
    <source>
        <dbReference type="EMBL" id="CAB9523948.1"/>
    </source>
</evidence>
<accession>A0A9N8HV86</accession>
<feature type="transmembrane region" description="Helical" evidence="5">
    <location>
        <begin position="259"/>
        <end position="285"/>
    </location>
</feature>
<dbReference type="PANTHER" id="PTHR48059:SF32">
    <property type="entry name" value="LEUCINE-RICH REPEAT DOMAIN, L DOMAIN-LIKE PROTEIN-RELATED"/>
    <property type="match status" value="1"/>
</dbReference>
<dbReference type="OrthoDB" id="1394818at2759"/>
<keyword evidence="7" id="KW-1185">Reference proteome</keyword>
<keyword evidence="5" id="KW-0812">Transmembrane</keyword>
<comment type="caution">
    <text evidence="6">The sequence shown here is derived from an EMBL/GenBank/DDBJ whole genome shotgun (WGS) entry which is preliminary data.</text>
</comment>
<feature type="region of interest" description="Disordered" evidence="4">
    <location>
        <begin position="201"/>
        <end position="251"/>
    </location>
</feature>
<evidence type="ECO:0000256" key="3">
    <source>
        <dbReference type="ARBA" id="ARBA00022737"/>
    </source>
</evidence>
<dbReference type="InterPro" id="IPR032675">
    <property type="entry name" value="LRR_dom_sf"/>
</dbReference>
<gene>
    <name evidence="6" type="ORF">SEMRO_1475_G275830.1</name>
</gene>
<dbReference type="AlphaFoldDB" id="A0A9N8HV86"/>
<feature type="compositionally biased region" description="Polar residues" evidence="4">
    <location>
        <begin position="135"/>
        <end position="144"/>
    </location>
</feature>
<keyword evidence="6" id="KW-0418">Kinase</keyword>
<sequence>MMYSTNVDTGRDNDFDGVGLGISDSDCSQNQPPLHHNFPASTRIDMGSSRNFNRVVATIPTPGAAMDAAANAEFHPSVTMEQRVSEDEDTACAAGNEEPADIELTRLCQPQQHQPTDDEATPLPRSSPSSLRSYEQWSSASIRTGSDKHDCSDSVTLSVSAQILFAELVPPPQPLPTLRPTRPASNPGAYPFYGGLTPITIAEGQHGSNDNTTNDMPSAYVATNDDDHHQQTDLGIPQTDSEPTSTSNPRPTNYWRRKLLLALSLETNVACFVVIMILLFLFMIFPNGPTATVQQQNEQAIRIPSTPGLARAAATQAPTTFLDGLNLPEGSHWVKQHGWLDWEMDECNWKQLVLGQEDSSELNCNDNGEIKALTFMNANNLVGTLPPEISLLDNSLEYLEIARQEELSRTIPTEIGLLTRLANLEFTVTGLSGTVPTEIGQLQSLQNLQFAMTQLLGSIPSEVGQLGNLSALRFLRTNLTGSMPAEVFQLQNLKIFTVDGCTEMNTEFLLPNVIENMHQLEFLFLSKQTCGEENPFPSGLGNLSNIRALFLYEWKLNGTIPSNIGGLTKLNQLVLHGNSISGTFPQELSKLSGLLMLNMGANKIEGKLPPDIFSKLTMLRQVYINDNKLSGRIPTDVGQLSGLKKLELQHTRLSGSLPTELLALANLTSLVITDTGLTGSIPVELCGKLQQLELRCFGGQYYEAVMTTNASVCQGTSLCGCNCAPC</sequence>
<dbReference type="EMBL" id="CAICTM010001473">
    <property type="protein sequence ID" value="CAB9523948.1"/>
    <property type="molecule type" value="Genomic_DNA"/>
</dbReference>
<dbReference type="InterPro" id="IPR001611">
    <property type="entry name" value="Leu-rich_rpt"/>
</dbReference>
<proteinExistence type="predicted"/>